<feature type="signal peptide" evidence="5">
    <location>
        <begin position="1"/>
        <end position="22"/>
    </location>
</feature>
<dbReference type="EMBL" id="ML976750">
    <property type="protein sequence ID" value="KAF1966150.1"/>
    <property type="molecule type" value="Genomic_DNA"/>
</dbReference>
<protein>
    <submittedName>
        <fullName evidence="8">Alcohol oxidase</fullName>
    </submittedName>
</protein>
<dbReference type="PANTHER" id="PTHR11552:SF138">
    <property type="entry name" value="DEHYDROGENASE PKFF-RELATED"/>
    <property type="match status" value="1"/>
</dbReference>
<evidence type="ECO:0000313" key="8">
    <source>
        <dbReference type="EMBL" id="KAF1966150.1"/>
    </source>
</evidence>
<dbReference type="PIRSF" id="PIRSF000137">
    <property type="entry name" value="Alcohol_oxidase"/>
    <property type="match status" value="1"/>
</dbReference>
<accession>A0A6A5UP36</accession>
<evidence type="ECO:0000256" key="4">
    <source>
        <dbReference type="PIRSR" id="PIRSR000137-2"/>
    </source>
</evidence>
<reference evidence="8" key="1">
    <citation type="journal article" date="2020" name="Stud. Mycol.">
        <title>101 Dothideomycetes genomes: a test case for predicting lifestyles and emergence of pathogens.</title>
        <authorList>
            <person name="Haridas S."/>
            <person name="Albert R."/>
            <person name="Binder M."/>
            <person name="Bloem J."/>
            <person name="Labutti K."/>
            <person name="Salamov A."/>
            <person name="Andreopoulos B."/>
            <person name="Baker S."/>
            <person name="Barry K."/>
            <person name="Bills G."/>
            <person name="Bluhm B."/>
            <person name="Cannon C."/>
            <person name="Castanera R."/>
            <person name="Culley D."/>
            <person name="Daum C."/>
            <person name="Ezra D."/>
            <person name="Gonzalez J."/>
            <person name="Henrissat B."/>
            <person name="Kuo A."/>
            <person name="Liang C."/>
            <person name="Lipzen A."/>
            <person name="Lutzoni F."/>
            <person name="Magnuson J."/>
            <person name="Mondo S."/>
            <person name="Nolan M."/>
            <person name="Ohm R."/>
            <person name="Pangilinan J."/>
            <person name="Park H.-J."/>
            <person name="Ramirez L."/>
            <person name="Alfaro M."/>
            <person name="Sun H."/>
            <person name="Tritt A."/>
            <person name="Yoshinaga Y."/>
            <person name="Zwiers L.-H."/>
            <person name="Turgeon B."/>
            <person name="Goodwin S."/>
            <person name="Spatafora J."/>
            <person name="Crous P."/>
            <person name="Grigoriev I."/>
        </authorList>
    </citation>
    <scope>NUCLEOTIDE SEQUENCE</scope>
    <source>
        <strain evidence="8">CBS 107.79</strain>
    </source>
</reference>
<dbReference type="GO" id="GO:0050660">
    <property type="term" value="F:flavin adenine dinucleotide binding"/>
    <property type="evidence" value="ECO:0007669"/>
    <property type="project" value="InterPro"/>
</dbReference>
<feature type="active site" description="Proton donor" evidence="3">
    <location>
        <position position="494"/>
    </location>
</feature>
<evidence type="ECO:0000256" key="2">
    <source>
        <dbReference type="ARBA" id="ARBA00023180"/>
    </source>
</evidence>
<feature type="active site" description="Proton acceptor" evidence="3">
    <location>
        <position position="538"/>
    </location>
</feature>
<dbReference type="InterPro" id="IPR036188">
    <property type="entry name" value="FAD/NAD-bd_sf"/>
</dbReference>
<dbReference type="InterPro" id="IPR007867">
    <property type="entry name" value="GMC_OxRtase_C"/>
</dbReference>
<keyword evidence="2" id="KW-0325">Glycoprotein</keyword>
<dbReference type="Pfam" id="PF00732">
    <property type="entry name" value="GMC_oxred_N"/>
    <property type="match status" value="1"/>
</dbReference>
<dbReference type="Proteomes" id="UP000800036">
    <property type="component" value="Unassembled WGS sequence"/>
</dbReference>
<feature type="domain" description="Glucose-methanol-choline oxidoreductase N-terminal" evidence="6">
    <location>
        <begin position="47"/>
        <end position="354"/>
    </location>
</feature>
<keyword evidence="4" id="KW-0274">FAD</keyword>
<dbReference type="SUPFAM" id="SSF51905">
    <property type="entry name" value="FAD/NAD(P)-binding domain"/>
    <property type="match status" value="1"/>
</dbReference>
<evidence type="ECO:0000259" key="6">
    <source>
        <dbReference type="Pfam" id="PF00732"/>
    </source>
</evidence>
<sequence>MHSGRWHLKYFVLSFCSIAVQAQWFPQFIGGHLTGTSFGIPGRNATYDYVIIGGRTAGSVVAARLVEGTNATVAVVEAGTFYELSNGNLSQVPYYSQQYSGLDWQSHIESGMFTGNRPLHYAQGKNLGGSSGRNPMLYNRGTKGPYDLWAEEVGDNSYRWDNFFLFFEKSINFTPPDMTLRAANASANYSTQAQQEKSGPLHVHYPNYAQPISSYGPEAYAGAGFSPVQDFISGDLNGYNYFAFAIDLDGNTRSSAETAFFSPAMSSGRLTVYQSSTVRKILFDRNKRAIGVEIDLPGLQPYDLNATKEVILSAGALRSPQLLMLSEIGLNATMSQLGIPTVSALDFVGQNMHDSCAIGGISFQMTTPSQTSILSTEEDRIKADEQFRVSGTGPLTNIGADFASVNVILVATTSRGHVTINSTNVFDQPVIKTNWLSTIADQEVAVDAYRRVLSTVENIEARVGDYTAPNSTILSDNTLLLQYIQDEGVGPIHHASITCRMGREGDATAVVDPKGRVSGVQRLRVIDSSSFGFTPPGHTQAATYGHTEKLVTDVIRDGGYADRWNETVGMG</sequence>
<dbReference type="GO" id="GO:0016614">
    <property type="term" value="F:oxidoreductase activity, acting on CH-OH group of donors"/>
    <property type="evidence" value="ECO:0007669"/>
    <property type="project" value="InterPro"/>
</dbReference>
<feature type="chain" id="PRO_5025400777" evidence="5">
    <location>
        <begin position="23"/>
        <end position="571"/>
    </location>
</feature>
<evidence type="ECO:0000256" key="5">
    <source>
        <dbReference type="SAM" id="SignalP"/>
    </source>
</evidence>
<dbReference type="AlphaFoldDB" id="A0A6A5UP36"/>
<organism evidence="8 9">
    <name type="scientific">Bimuria novae-zelandiae CBS 107.79</name>
    <dbReference type="NCBI Taxonomy" id="1447943"/>
    <lineage>
        <taxon>Eukaryota</taxon>
        <taxon>Fungi</taxon>
        <taxon>Dikarya</taxon>
        <taxon>Ascomycota</taxon>
        <taxon>Pezizomycotina</taxon>
        <taxon>Dothideomycetes</taxon>
        <taxon>Pleosporomycetidae</taxon>
        <taxon>Pleosporales</taxon>
        <taxon>Massarineae</taxon>
        <taxon>Didymosphaeriaceae</taxon>
        <taxon>Bimuria</taxon>
    </lineage>
</organism>
<proteinExistence type="inferred from homology"/>
<evidence type="ECO:0000256" key="1">
    <source>
        <dbReference type="ARBA" id="ARBA00010790"/>
    </source>
</evidence>
<dbReference type="GO" id="GO:0044550">
    <property type="term" value="P:secondary metabolite biosynthetic process"/>
    <property type="evidence" value="ECO:0007669"/>
    <property type="project" value="TreeGrafter"/>
</dbReference>
<dbReference type="Pfam" id="PF05199">
    <property type="entry name" value="GMC_oxred_C"/>
    <property type="match status" value="1"/>
</dbReference>
<evidence type="ECO:0000313" key="9">
    <source>
        <dbReference type="Proteomes" id="UP000800036"/>
    </source>
</evidence>
<dbReference type="OrthoDB" id="269227at2759"/>
<gene>
    <name evidence="8" type="ORF">BU23DRAFT_574268</name>
</gene>
<dbReference type="InterPro" id="IPR000172">
    <property type="entry name" value="GMC_OxRdtase_N"/>
</dbReference>
<evidence type="ECO:0000256" key="3">
    <source>
        <dbReference type="PIRSR" id="PIRSR000137-1"/>
    </source>
</evidence>
<feature type="domain" description="Glucose-methanol-choline oxidoreductase C-terminal" evidence="7">
    <location>
        <begin position="413"/>
        <end position="545"/>
    </location>
</feature>
<evidence type="ECO:0000259" key="7">
    <source>
        <dbReference type="Pfam" id="PF05199"/>
    </source>
</evidence>
<dbReference type="InterPro" id="IPR012132">
    <property type="entry name" value="GMC_OxRdtase"/>
</dbReference>
<dbReference type="Gene3D" id="3.30.560.10">
    <property type="entry name" value="Glucose Oxidase, domain 3"/>
    <property type="match status" value="2"/>
</dbReference>
<name>A0A6A5UP36_9PLEO</name>
<keyword evidence="4" id="KW-0285">Flavoprotein</keyword>
<feature type="binding site" evidence="4">
    <location>
        <position position="278"/>
    </location>
    <ligand>
        <name>FAD</name>
        <dbReference type="ChEBI" id="CHEBI:57692"/>
    </ligand>
</feature>
<dbReference type="Gene3D" id="3.50.50.60">
    <property type="entry name" value="FAD/NAD(P)-binding domain"/>
    <property type="match status" value="2"/>
</dbReference>
<comment type="cofactor">
    <cofactor evidence="4">
        <name>FAD</name>
        <dbReference type="ChEBI" id="CHEBI:57692"/>
    </cofactor>
</comment>
<dbReference type="PANTHER" id="PTHR11552">
    <property type="entry name" value="GLUCOSE-METHANOL-CHOLINE GMC OXIDOREDUCTASE"/>
    <property type="match status" value="1"/>
</dbReference>
<dbReference type="SUPFAM" id="SSF54373">
    <property type="entry name" value="FAD-linked reductases, C-terminal domain"/>
    <property type="match status" value="1"/>
</dbReference>
<comment type="similarity">
    <text evidence="1">Belongs to the GMC oxidoreductase family.</text>
</comment>
<keyword evidence="9" id="KW-1185">Reference proteome</keyword>
<keyword evidence="5" id="KW-0732">Signal</keyword>